<evidence type="ECO:0000313" key="7">
    <source>
        <dbReference type="Proteomes" id="UP001521209"/>
    </source>
</evidence>
<dbReference type="Pfam" id="PF17972">
    <property type="entry name" value="bMG5"/>
    <property type="match status" value="1"/>
</dbReference>
<keyword evidence="2 3" id="KW-0732">Signal</keyword>
<dbReference type="SMART" id="SM01359">
    <property type="entry name" value="A2M_N_2"/>
    <property type="match status" value="1"/>
</dbReference>
<dbReference type="Pfam" id="PF07703">
    <property type="entry name" value="A2M_BRD"/>
    <property type="match status" value="1"/>
</dbReference>
<dbReference type="SMART" id="SM01360">
    <property type="entry name" value="A2M"/>
    <property type="match status" value="1"/>
</dbReference>
<feature type="domain" description="Alpha-2-macroglobulin bait region" evidence="4">
    <location>
        <begin position="883"/>
        <end position="1020"/>
    </location>
</feature>
<evidence type="ECO:0000259" key="4">
    <source>
        <dbReference type="SMART" id="SM01359"/>
    </source>
</evidence>
<dbReference type="CDD" id="cd02891">
    <property type="entry name" value="A2M_like"/>
    <property type="match status" value="1"/>
</dbReference>
<sequence>MRNHRRIGVLLAWLLCFVVASVALSQTARAGGSAPPSTVFLRHLLPGLGENARQFQAFGNQPTAGNSAGLAARRADLTRQAKQAYDDQDWPNASSLYRKRLRLGDENHPSLWLALATASSRRKTADARTVETAAFIAYELNETHGADATTAKRALLLIAKGLRLQNNNLARIDLLAAMRRAYPDDDLIKHELAEASKTFGIRVRKLTVHANRFPTSACIAFNVKLGSAPDFHPADWVIFTPPVKGAAITEQNGDLCIDGLPAGHTTRVILRAGLPLQAGTTLPSETKIPVAIRDRRAQLIADVGHYLIPASSPSTIGISTVNLDKVRLKIVRIAERSLTGFFSNHPLFNPTEYQSSLGDNYGKTIWKGEAKIQNFVSNRLIHSVIALPDVMKKTGLYAIAIRPGPGLPDAYALNTVQLVLRTNMAPIVWRGWNGMNVQIRKFTSAQPYADVTVNLIAADNAILASAKTNGKGIVSFAGPLLAGIAGQSPAALHITGPDGDFTVFNLTGSPLDLSDRGISGRPVPNRIDPYLWLDRGIYRPGETVHVAALYRTDRDTPLDLPLHVIIRRPAGQVYLDRVAPRTDDDSIALPVKLPGAAQAGNWSVSLALGAHKPALARRQFTVAAFVPAKLKVSLGRSHPLTPGKIDHWPLNVRFLYGAPGSKLTGNATLRLIADNQPFPQWRGYSFGLQNEIFQSKLTRIALPETGPRGNTSVPIDLTSPPDTTRAIEAKLSVSINDPSGRAVTSAITLPITPARPLIGIKENFAGQTVGNKIAPGFNIVAIGPAGSQVKMAVTISLVRQETEWHIYFNGSAARWAITHIDRPVETRTITLAADKPTVFTAPVLGWGRYRLRVVQAKGGFAASSVIFYSGFATSANPAVPQRVTVSSDHQDYAPGDTAELHVTAPFHGPATLVIANNAVLSMRNFTLPNGGTTLDVPVKRAWGPGAYAIVEAFQKPDATSQPSRAVGLTWLAVKPGRRKIDVSIPTKKLYRPGHDITVDVHARPGAYVTLAAVDEGILQLTDFPNPDPIGHFFGKWRLGVGVMDDYAALLLPPSGQAALLKNGAGANFGPAVKPIPQRIVSLFAGPVRAGSDGVAKITLHIPEFNGQIRLMAVAWTKTAVGAAHTDIIVRDRVIANALLPRFLAPGDIANAGLMLQNLDLPDGQFTATVAATGPLAFKGRTSTTLDLKPGTRHVVPFQLAASNAEGTGQISLDLTGPNYALKRHWTLTVHSARAPVTRLAAASIKPGATQQIGLNESGLYPGSVQSTVTFGNTLPFDPAEYMQALAANTLPFLAQSVSRGLPLTVLRGPVAGPDPTGRLARAVEQVLDLQRFDGSFGLWSSHDFSEPWLTAYATEFLLRARKAGVYVPGVQIDQALAWLHNEVVQGNHGRFSQIYATYVLGLAGRPPAGAIRLLGQDVDALHMPLARAQLGAALNDIGEPNHARAALNAALAIHNRLTGDWWFLDRDWQNAFGSPLRDAWAVPAVIAQTGLLRDKIPELRANLPGKGISVDDLNAQELAWACFANGILGAPPPPMDFRIGTREMKSAKAISQKLTSPVSIDNLAATPLAVSVATTGIPAKPPAAARQGMIVDRRFYTMSGDKLDPSNLAQNTVFIMVISGRSVDSAPHRAVVDAGLPAGWELAGNISSGKVSHMRWLGTLSHPRIRAAADDRYEAAFDLAPHESNFFGEDNGVDREFRVAVMLRAVTPGRFTLPGVTLSDMFHPMVYGRTEGGSVAVLAPGQIPPKPNAPTNGGQTHP</sequence>
<evidence type="ECO:0000256" key="2">
    <source>
        <dbReference type="ARBA" id="ARBA00022729"/>
    </source>
</evidence>
<dbReference type="InterPro" id="IPR041246">
    <property type="entry name" value="Bact_MG10"/>
</dbReference>
<dbReference type="InterPro" id="IPR021868">
    <property type="entry name" value="Alpha_2_Macroglob_MG3"/>
</dbReference>
<dbReference type="Proteomes" id="UP001521209">
    <property type="component" value="Unassembled WGS sequence"/>
</dbReference>
<evidence type="ECO:0000256" key="3">
    <source>
        <dbReference type="SAM" id="SignalP"/>
    </source>
</evidence>
<evidence type="ECO:0000256" key="1">
    <source>
        <dbReference type="ARBA" id="ARBA00010556"/>
    </source>
</evidence>
<evidence type="ECO:0000313" key="6">
    <source>
        <dbReference type="EMBL" id="MCF3945844.1"/>
    </source>
</evidence>
<dbReference type="InterPro" id="IPR026284">
    <property type="entry name" value="A2MG_proteobact"/>
</dbReference>
<dbReference type="Pfam" id="PF11974">
    <property type="entry name" value="bMG3"/>
    <property type="match status" value="1"/>
</dbReference>
<organism evidence="6 7">
    <name type="scientific">Acidiphilium iwatense</name>
    <dbReference type="NCBI Taxonomy" id="768198"/>
    <lineage>
        <taxon>Bacteria</taxon>
        <taxon>Pseudomonadati</taxon>
        <taxon>Pseudomonadota</taxon>
        <taxon>Alphaproteobacteria</taxon>
        <taxon>Acetobacterales</taxon>
        <taxon>Acidocellaceae</taxon>
        <taxon>Acidiphilium</taxon>
    </lineage>
</organism>
<dbReference type="Pfam" id="PF17962">
    <property type="entry name" value="bMG6"/>
    <property type="match status" value="1"/>
</dbReference>
<feature type="domain" description="Alpha-2-macroglobulin" evidence="5">
    <location>
        <begin position="1081"/>
        <end position="1169"/>
    </location>
</feature>
<proteinExistence type="inferred from homology"/>
<reference evidence="6 7" key="1">
    <citation type="submission" date="2022-01" db="EMBL/GenBank/DDBJ databases">
        <authorList>
            <person name="Won M."/>
            <person name="Kim S.-J."/>
            <person name="Kwon S.-W."/>
        </authorList>
    </citation>
    <scope>NUCLEOTIDE SEQUENCE [LARGE SCALE GENOMIC DNA]</scope>
    <source>
        <strain evidence="6 7">KCTC 23505</strain>
    </source>
</reference>
<dbReference type="Gene3D" id="1.50.10.20">
    <property type="match status" value="1"/>
</dbReference>
<dbReference type="EMBL" id="JAKGBZ010000005">
    <property type="protein sequence ID" value="MCF3945844.1"/>
    <property type="molecule type" value="Genomic_DNA"/>
</dbReference>
<evidence type="ECO:0000259" key="5">
    <source>
        <dbReference type="SMART" id="SM01360"/>
    </source>
</evidence>
<comment type="caution">
    <text evidence="6">The sequence shown here is derived from an EMBL/GenBank/DDBJ whole genome shotgun (WGS) entry which is preliminary data.</text>
</comment>
<gene>
    <name evidence="6" type="ORF">L2A60_03990</name>
</gene>
<dbReference type="Pfam" id="PF01835">
    <property type="entry name" value="MG2"/>
    <property type="match status" value="1"/>
</dbReference>
<keyword evidence="7" id="KW-1185">Reference proteome</keyword>
<dbReference type="PANTHER" id="PTHR40094:SF1">
    <property type="entry name" value="UBIQUITIN DOMAIN-CONTAINING PROTEIN"/>
    <property type="match status" value="1"/>
</dbReference>
<dbReference type="Pfam" id="PF17973">
    <property type="entry name" value="bMG10"/>
    <property type="match status" value="1"/>
</dbReference>
<feature type="signal peptide" evidence="3">
    <location>
        <begin position="1"/>
        <end position="30"/>
    </location>
</feature>
<feature type="chain" id="PRO_5046269651" evidence="3">
    <location>
        <begin position="31"/>
        <end position="1758"/>
    </location>
</feature>
<dbReference type="PANTHER" id="PTHR40094">
    <property type="entry name" value="ALPHA-2-MACROGLOBULIN HOMOLOG"/>
    <property type="match status" value="1"/>
</dbReference>
<comment type="similarity">
    <text evidence="1">Belongs to the protease inhibitor I39 (alpha-2-macroglobulin) family. Bacterial alpha-2-macroglobulin subfamily.</text>
</comment>
<dbReference type="InterPro" id="IPR051802">
    <property type="entry name" value="YfhM-like"/>
</dbReference>
<protein>
    <submittedName>
        <fullName evidence="6">MG2 domain-containing protein</fullName>
    </submittedName>
</protein>
<dbReference type="Gene3D" id="2.60.40.1930">
    <property type="match status" value="1"/>
</dbReference>
<dbReference type="RefSeq" id="WP_235703079.1">
    <property type="nucleotide sequence ID" value="NZ_JAKGBZ010000005.1"/>
</dbReference>
<dbReference type="InterPro" id="IPR002890">
    <property type="entry name" value="MG2"/>
</dbReference>
<name>A0ABS9DSY3_9PROT</name>
<dbReference type="InterPro" id="IPR011625">
    <property type="entry name" value="A2M_N_BRD"/>
</dbReference>
<dbReference type="InterPro" id="IPR041462">
    <property type="entry name" value="Bact_A2M_MG6"/>
</dbReference>
<dbReference type="PIRSF" id="PIRSF038980">
    <property type="entry name" value="A2M_bac"/>
    <property type="match status" value="1"/>
</dbReference>
<dbReference type="InterPro" id="IPR008930">
    <property type="entry name" value="Terpenoid_cyclase/PrenylTrfase"/>
</dbReference>
<dbReference type="SUPFAM" id="SSF48239">
    <property type="entry name" value="Terpenoid cyclases/Protein prenyltransferases"/>
    <property type="match status" value="1"/>
</dbReference>
<dbReference type="InterPro" id="IPR001599">
    <property type="entry name" value="Macroglobln_a2"/>
</dbReference>
<dbReference type="InterPro" id="IPR041203">
    <property type="entry name" value="Bact_A2M_MG5"/>
</dbReference>
<accession>A0ABS9DSY3</accession>